<feature type="transmembrane region" description="Helical" evidence="10">
    <location>
        <begin position="508"/>
        <end position="531"/>
    </location>
</feature>
<evidence type="ECO:0000256" key="6">
    <source>
        <dbReference type="ARBA" id="ARBA00022777"/>
    </source>
</evidence>
<dbReference type="AlphaFoldDB" id="A0A5C4J5V5"/>
<dbReference type="CDD" id="cd16917">
    <property type="entry name" value="HATPase_UhpB-NarQ-NarX-like"/>
    <property type="match status" value="1"/>
</dbReference>
<evidence type="ECO:0000313" key="13">
    <source>
        <dbReference type="Proteomes" id="UP000309174"/>
    </source>
</evidence>
<keyword evidence="7" id="KW-0067">ATP-binding</keyword>
<dbReference type="EC" id="2.7.13.3" evidence="2"/>
<feature type="domain" description="Signal transduction histidine kinase subgroup 3 dimerisation and phosphoacceptor" evidence="11">
    <location>
        <begin position="172"/>
        <end position="235"/>
    </location>
</feature>
<dbReference type="GO" id="GO:0000155">
    <property type="term" value="F:phosphorelay sensor kinase activity"/>
    <property type="evidence" value="ECO:0007669"/>
    <property type="project" value="InterPro"/>
</dbReference>
<dbReference type="PANTHER" id="PTHR24421:SF10">
    <property type="entry name" value="NITRATE_NITRITE SENSOR PROTEIN NARQ"/>
    <property type="match status" value="1"/>
</dbReference>
<evidence type="ECO:0000256" key="10">
    <source>
        <dbReference type="SAM" id="Phobius"/>
    </source>
</evidence>
<sequence length="673" mass="68801">MLPLVLLTAQLVAGPGLAAMLDESVGVRERVLGLAAGAAAALALCLRRERPAAVLGVTVLIVAVTDLALPSSAGAPVLWAAEFMALYSLAVHRRARTAVTGGALAVAVAGLVAAVMAASPLEALAITALTAACYAAVIAFGQLRRQRVGRRRRLAARLDAAERERALLAVAERERLARDLHDVAGHHLSAVAVQTAAAIRLADRRPEMVAEALDVAVGMGREVLAALNRLVDVVARPSEGTPSEGTPSEGGPSEDGSTRGLPDADLAALVSPLCAGLARLGIPVSVTVSGDSRALPGETVAAAYGVVQESLTNAMRHAMGAPVTVHVEYRTGALDLLVCNEKGEGWNDGAELGGGRGVEGMRSRVAEAGGTLRAGPARAGGWSIHAIFPVPRRPRREFGWPGLVDLMAVALCVGLPLLAITPPAPVVHTSLLGSAVLAGLLSAHALALWWRRRAPVAALAAVAGVDVLWAGLTMADALPVDWLPVLALSWTTEAIAVYSLAAYGPSAVAGLLGTAAAGAAGGLLAVAALAADPAEEPFTAVDAVAGPVFFGLPIALAVLPFWAWGAVVRSGRSRSREWERSMAEAVAVRTGHIVRAERYQAAVGLRGAVFGHTVRLVRAGESALRGGSAGDRRAALTVVAAEARAALAGMRDLLETMEATMDATLDAAAGARP</sequence>
<dbReference type="InterPro" id="IPR036890">
    <property type="entry name" value="HATPase_C_sf"/>
</dbReference>
<keyword evidence="6" id="KW-0418">Kinase</keyword>
<proteinExistence type="predicted"/>
<dbReference type="InterPro" id="IPR011712">
    <property type="entry name" value="Sig_transdc_His_kin_sub3_dim/P"/>
</dbReference>
<comment type="caution">
    <text evidence="12">The sequence shown here is derived from an EMBL/GenBank/DDBJ whole genome shotgun (WGS) entry which is preliminary data.</text>
</comment>
<evidence type="ECO:0000256" key="2">
    <source>
        <dbReference type="ARBA" id="ARBA00012438"/>
    </source>
</evidence>
<evidence type="ECO:0000256" key="9">
    <source>
        <dbReference type="SAM" id="MobiDB-lite"/>
    </source>
</evidence>
<dbReference type="Proteomes" id="UP000309174">
    <property type="component" value="Unassembled WGS sequence"/>
</dbReference>
<evidence type="ECO:0000256" key="8">
    <source>
        <dbReference type="ARBA" id="ARBA00023012"/>
    </source>
</evidence>
<evidence type="ECO:0000256" key="4">
    <source>
        <dbReference type="ARBA" id="ARBA00022679"/>
    </source>
</evidence>
<keyword evidence="5" id="KW-0547">Nucleotide-binding</keyword>
<feature type="transmembrane region" description="Helical" evidence="10">
    <location>
        <begin position="52"/>
        <end position="69"/>
    </location>
</feature>
<reference evidence="12 13" key="1">
    <citation type="submission" date="2019-05" db="EMBL/GenBank/DDBJ databases">
        <title>Draft genome sequence of Actinomadura sp. 14C53.</title>
        <authorList>
            <person name="Saricaoglu S."/>
            <person name="Isik K."/>
        </authorList>
    </citation>
    <scope>NUCLEOTIDE SEQUENCE [LARGE SCALE GENOMIC DNA]</scope>
    <source>
        <strain evidence="12 13">14C53</strain>
    </source>
</reference>
<feature type="transmembrane region" description="Helical" evidence="10">
    <location>
        <begin position="426"/>
        <end position="449"/>
    </location>
</feature>
<keyword evidence="10" id="KW-0472">Membrane</keyword>
<name>A0A5C4J5V5_9ACTN</name>
<evidence type="ECO:0000256" key="1">
    <source>
        <dbReference type="ARBA" id="ARBA00000085"/>
    </source>
</evidence>
<dbReference type="Gene3D" id="3.30.565.10">
    <property type="entry name" value="Histidine kinase-like ATPase, C-terminal domain"/>
    <property type="match status" value="1"/>
</dbReference>
<evidence type="ECO:0000259" key="11">
    <source>
        <dbReference type="Pfam" id="PF07730"/>
    </source>
</evidence>
<dbReference type="RefSeq" id="WP_138648630.1">
    <property type="nucleotide sequence ID" value="NZ_VCKW01000202.1"/>
</dbReference>
<protein>
    <recommendedName>
        <fullName evidence="2">histidine kinase</fullName>
        <ecNumber evidence="2">2.7.13.3</ecNumber>
    </recommendedName>
</protein>
<feature type="transmembrane region" description="Helical" evidence="10">
    <location>
        <begin position="543"/>
        <end position="567"/>
    </location>
</feature>
<feature type="region of interest" description="Disordered" evidence="9">
    <location>
        <begin position="237"/>
        <end position="262"/>
    </location>
</feature>
<dbReference type="EMBL" id="VCKW01000202">
    <property type="protein sequence ID" value="TMQ91561.1"/>
    <property type="molecule type" value="Genomic_DNA"/>
</dbReference>
<dbReference type="GO" id="GO:0005524">
    <property type="term" value="F:ATP binding"/>
    <property type="evidence" value="ECO:0007669"/>
    <property type="project" value="UniProtKB-KW"/>
</dbReference>
<organism evidence="12 13">
    <name type="scientific">Actinomadura soli</name>
    <dbReference type="NCBI Taxonomy" id="2508997"/>
    <lineage>
        <taxon>Bacteria</taxon>
        <taxon>Bacillati</taxon>
        <taxon>Actinomycetota</taxon>
        <taxon>Actinomycetes</taxon>
        <taxon>Streptosporangiales</taxon>
        <taxon>Thermomonosporaceae</taxon>
        <taxon>Actinomadura</taxon>
    </lineage>
</organism>
<feature type="transmembrane region" description="Helical" evidence="10">
    <location>
        <begin position="481"/>
        <end position="501"/>
    </location>
</feature>
<feature type="transmembrane region" description="Helical" evidence="10">
    <location>
        <begin position="456"/>
        <end position="475"/>
    </location>
</feature>
<feature type="transmembrane region" description="Helical" evidence="10">
    <location>
        <begin position="398"/>
        <end position="420"/>
    </location>
</feature>
<evidence type="ECO:0000313" key="12">
    <source>
        <dbReference type="EMBL" id="TMQ91561.1"/>
    </source>
</evidence>
<evidence type="ECO:0000256" key="5">
    <source>
        <dbReference type="ARBA" id="ARBA00022741"/>
    </source>
</evidence>
<feature type="transmembrane region" description="Helical" evidence="10">
    <location>
        <begin position="123"/>
        <end position="143"/>
    </location>
</feature>
<dbReference type="Pfam" id="PF07730">
    <property type="entry name" value="HisKA_3"/>
    <property type="match status" value="1"/>
</dbReference>
<dbReference type="InterPro" id="IPR050482">
    <property type="entry name" value="Sensor_HK_TwoCompSys"/>
</dbReference>
<dbReference type="PANTHER" id="PTHR24421">
    <property type="entry name" value="NITRATE/NITRITE SENSOR PROTEIN NARX-RELATED"/>
    <property type="match status" value="1"/>
</dbReference>
<dbReference type="SUPFAM" id="SSF55874">
    <property type="entry name" value="ATPase domain of HSP90 chaperone/DNA topoisomerase II/histidine kinase"/>
    <property type="match status" value="1"/>
</dbReference>
<evidence type="ECO:0000256" key="7">
    <source>
        <dbReference type="ARBA" id="ARBA00022840"/>
    </source>
</evidence>
<keyword evidence="10" id="KW-0812">Transmembrane</keyword>
<evidence type="ECO:0000256" key="3">
    <source>
        <dbReference type="ARBA" id="ARBA00022553"/>
    </source>
</evidence>
<dbReference type="OrthoDB" id="4299820at2"/>
<keyword evidence="10" id="KW-1133">Transmembrane helix</keyword>
<keyword evidence="13" id="KW-1185">Reference proteome</keyword>
<comment type="catalytic activity">
    <reaction evidence="1">
        <text>ATP + protein L-histidine = ADP + protein N-phospho-L-histidine.</text>
        <dbReference type="EC" id="2.7.13.3"/>
    </reaction>
</comment>
<dbReference type="GO" id="GO:0046983">
    <property type="term" value="F:protein dimerization activity"/>
    <property type="evidence" value="ECO:0007669"/>
    <property type="project" value="InterPro"/>
</dbReference>
<keyword evidence="3" id="KW-0597">Phosphoprotein</keyword>
<dbReference type="GO" id="GO:0016020">
    <property type="term" value="C:membrane"/>
    <property type="evidence" value="ECO:0007669"/>
    <property type="project" value="InterPro"/>
</dbReference>
<feature type="transmembrane region" description="Helical" evidence="10">
    <location>
        <begin position="98"/>
        <end position="117"/>
    </location>
</feature>
<keyword evidence="4" id="KW-0808">Transferase</keyword>
<dbReference type="Gene3D" id="1.20.5.1930">
    <property type="match status" value="1"/>
</dbReference>
<accession>A0A5C4J5V5</accession>
<keyword evidence="8" id="KW-0902">Two-component regulatory system</keyword>
<gene>
    <name evidence="12" type="ORF">ETD83_30305</name>
</gene>